<dbReference type="EMBL" id="BKCJ011864306">
    <property type="protein sequence ID" value="GFD59387.1"/>
    <property type="molecule type" value="Genomic_DNA"/>
</dbReference>
<feature type="signal peptide" evidence="2">
    <location>
        <begin position="1"/>
        <end position="22"/>
    </location>
</feature>
<protein>
    <submittedName>
        <fullName evidence="3">Uncharacterized protein</fullName>
    </submittedName>
</protein>
<evidence type="ECO:0000256" key="1">
    <source>
        <dbReference type="SAM" id="Phobius"/>
    </source>
</evidence>
<feature type="chain" id="PRO_5025340923" evidence="2">
    <location>
        <begin position="23"/>
        <end position="83"/>
    </location>
</feature>
<proteinExistence type="predicted"/>
<gene>
    <name evidence="3" type="ORF">Tci_931356</name>
</gene>
<keyword evidence="1" id="KW-0472">Membrane</keyword>
<feature type="non-terminal residue" evidence="3">
    <location>
        <position position="83"/>
    </location>
</feature>
<keyword evidence="2" id="KW-0732">Signal</keyword>
<sequence>ALFAALLALGLALGVALLAAQARLVGSAVAVDGARLAGLVIGEAGLAVFAELPVFAYFVAGLIRAVLAVPVFAGFAAVAVFPV</sequence>
<keyword evidence="1" id="KW-1133">Transmembrane helix</keyword>
<comment type="caution">
    <text evidence="3">The sequence shown here is derived from an EMBL/GenBank/DDBJ whole genome shotgun (WGS) entry which is preliminary data.</text>
</comment>
<evidence type="ECO:0000313" key="3">
    <source>
        <dbReference type="EMBL" id="GFD59387.1"/>
    </source>
</evidence>
<feature type="non-terminal residue" evidence="3">
    <location>
        <position position="1"/>
    </location>
</feature>
<evidence type="ECO:0000256" key="2">
    <source>
        <dbReference type="SAM" id="SignalP"/>
    </source>
</evidence>
<feature type="transmembrane region" description="Helical" evidence="1">
    <location>
        <begin position="54"/>
        <end position="81"/>
    </location>
</feature>
<name>A0A699XIA8_TANCI</name>
<reference evidence="3" key="1">
    <citation type="journal article" date="2019" name="Sci. Rep.">
        <title>Draft genome of Tanacetum cinerariifolium, the natural source of mosquito coil.</title>
        <authorList>
            <person name="Yamashiro T."/>
            <person name="Shiraishi A."/>
            <person name="Satake H."/>
            <person name="Nakayama K."/>
        </authorList>
    </citation>
    <scope>NUCLEOTIDE SEQUENCE</scope>
</reference>
<accession>A0A699XIA8</accession>
<organism evidence="3">
    <name type="scientific">Tanacetum cinerariifolium</name>
    <name type="common">Dalmatian daisy</name>
    <name type="synonym">Chrysanthemum cinerariifolium</name>
    <dbReference type="NCBI Taxonomy" id="118510"/>
    <lineage>
        <taxon>Eukaryota</taxon>
        <taxon>Viridiplantae</taxon>
        <taxon>Streptophyta</taxon>
        <taxon>Embryophyta</taxon>
        <taxon>Tracheophyta</taxon>
        <taxon>Spermatophyta</taxon>
        <taxon>Magnoliopsida</taxon>
        <taxon>eudicotyledons</taxon>
        <taxon>Gunneridae</taxon>
        <taxon>Pentapetalae</taxon>
        <taxon>asterids</taxon>
        <taxon>campanulids</taxon>
        <taxon>Asterales</taxon>
        <taxon>Asteraceae</taxon>
        <taxon>Asteroideae</taxon>
        <taxon>Anthemideae</taxon>
        <taxon>Anthemidinae</taxon>
        <taxon>Tanacetum</taxon>
    </lineage>
</organism>
<dbReference type="AlphaFoldDB" id="A0A699XIA8"/>
<keyword evidence="1" id="KW-0812">Transmembrane</keyword>